<feature type="compositionally biased region" description="Basic and acidic residues" evidence="1">
    <location>
        <begin position="26"/>
        <end position="40"/>
    </location>
</feature>
<reference key="2">
    <citation type="submission" date="2011-10" db="EMBL/GenBank/DDBJ databases">
        <title>The genome and transcriptome sequence of Clonorchis sinensis provide insights into the carcinogenic liver fluke.</title>
        <authorList>
            <person name="Wang X."/>
            <person name="Huang Y."/>
            <person name="Chen W."/>
            <person name="Liu H."/>
            <person name="Guo L."/>
            <person name="Chen Y."/>
            <person name="Luo F."/>
            <person name="Zhou W."/>
            <person name="Sun J."/>
            <person name="Mao Q."/>
            <person name="Liang P."/>
            <person name="Zhou C."/>
            <person name="Tian Y."/>
            <person name="Men J."/>
            <person name="Lv X."/>
            <person name="Huang L."/>
            <person name="Zhou J."/>
            <person name="Hu Y."/>
            <person name="Li R."/>
            <person name="Zhang F."/>
            <person name="Lei H."/>
            <person name="Li X."/>
            <person name="Hu X."/>
            <person name="Liang C."/>
            <person name="Xu J."/>
            <person name="Wu Z."/>
            <person name="Yu X."/>
        </authorList>
    </citation>
    <scope>NUCLEOTIDE SEQUENCE</scope>
    <source>
        <strain>Henan</strain>
    </source>
</reference>
<sequence>MQHRSRVGQPEETKMDGKFNSSAAVESKKYKPQRNTDCDRTNQNPSTIFVNGQSGSQLTESPYGYPSNVVKRAPLSGALLAVNYSAAYSVGAVPQNVTQLLVCVSPTSSRPSLSNVTVSLADVSALIQTLKDPAVSEDDGKPSRAPRHGGQDVKTLVLNLSNHPTKSVLVPSYRKQSIVRPLFKSGLRHTTSNYRGIHHIPILLRTLECLVKGPLIRFPPATNALDDRYFELQQYQVRTTCLAVIHAQRVATLSQNDLKCDVRYGAVRKPNRRYSQMCRKVSKSPYRYLSLNAVSSTNDGKSSVKDIEPLRGKIKPRTVHCFMTVVALLGYSACCISTTRLTCLRRPSKGDSGELGTVVRRMHLIFPNEPLSVPGKLKFFMTAPEWCIRFFRRPLAFFRRLLVTLPRWIILDCACTPHLQIMYNQQAARSLEYSSVVAFVLCHFDSNTHVLRAIANLVQLICDAVCTFYLTVAGPSTVSQVDARAVVNVFAGNSQDAKLPVSSFTPKKTASSFFELTRNAVSVKETFRTIVRKIHEADTVFVPARSRADQKLAKSIRRLLETSLPDSLSGPRLLFADYLKFWNSNAIALQIDDAAKQWSLDWHIPLTKSASIRRSEETQRTPLSWMVGMDKKILRRWIPKRILVSGSPQAFPSHFTMKNWIEKYSSFYG</sequence>
<name>G7YXI3_CLOSI</name>
<gene>
    <name evidence="2" type="ORF">CLF_113041</name>
</gene>
<organism evidence="2 3">
    <name type="scientific">Clonorchis sinensis</name>
    <name type="common">Chinese liver fluke</name>
    <dbReference type="NCBI Taxonomy" id="79923"/>
    <lineage>
        <taxon>Eukaryota</taxon>
        <taxon>Metazoa</taxon>
        <taxon>Spiralia</taxon>
        <taxon>Lophotrochozoa</taxon>
        <taxon>Platyhelminthes</taxon>
        <taxon>Trematoda</taxon>
        <taxon>Digenea</taxon>
        <taxon>Opisthorchiida</taxon>
        <taxon>Opisthorchiata</taxon>
        <taxon>Opisthorchiidae</taxon>
        <taxon>Clonorchis</taxon>
    </lineage>
</organism>
<evidence type="ECO:0000313" key="3">
    <source>
        <dbReference type="Proteomes" id="UP000008909"/>
    </source>
</evidence>
<dbReference type="Proteomes" id="UP000008909">
    <property type="component" value="Unassembled WGS sequence"/>
</dbReference>
<protein>
    <submittedName>
        <fullName evidence="2">Uncharacterized protein</fullName>
    </submittedName>
</protein>
<reference evidence="2" key="1">
    <citation type="journal article" date="2011" name="Genome Biol.">
        <title>The draft genome of the carcinogenic human liver fluke Clonorchis sinensis.</title>
        <authorList>
            <person name="Wang X."/>
            <person name="Chen W."/>
            <person name="Huang Y."/>
            <person name="Sun J."/>
            <person name="Men J."/>
            <person name="Liu H."/>
            <person name="Luo F."/>
            <person name="Guo L."/>
            <person name="Lv X."/>
            <person name="Deng C."/>
            <person name="Zhou C."/>
            <person name="Fan Y."/>
            <person name="Li X."/>
            <person name="Huang L."/>
            <person name="Hu Y."/>
            <person name="Liang C."/>
            <person name="Hu X."/>
            <person name="Xu J."/>
            <person name="Yu X."/>
        </authorList>
    </citation>
    <scope>NUCLEOTIDE SEQUENCE [LARGE SCALE GENOMIC DNA]</scope>
    <source>
        <strain evidence="2">Henan</strain>
    </source>
</reference>
<dbReference type="AlphaFoldDB" id="G7YXI3"/>
<feature type="region of interest" description="Disordered" evidence="1">
    <location>
        <begin position="1"/>
        <end position="57"/>
    </location>
</feature>
<accession>G7YXI3</accession>
<evidence type="ECO:0000313" key="2">
    <source>
        <dbReference type="EMBL" id="GAA57663.1"/>
    </source>
</evidence>
<dbReference type="EMBL" id="DF144935">
    <property type="protein sequence ID" value="GAA57663.1"/>
    <property type="molecule type" value="Genomic_DNA"/>
</dbReference>
<keyword evidence="3" id="KW-1185">Reference proteome</keyword>
<evidence type="ECO:0000256" key="1">
    <source>
        <dbReference type="SAM" id="MobiDB-lite"/>
    </source>
</evidence>
<feature type="compositionally biased region" description="Polar residues" evidence="1">
    <location>
        <begin position="41"/>
        <end position="57"/>
    </location>
</feature>
<proteinExistence type="predicted"/>